<dbReference type="InterPro" id="IPR038666">
    <property type="entry name" value="SSP1_head-tail_sf"/>
</dbReference>
<dbReference type="Gene3D" id="2.40.10.270">
    <property type="entry name" value="Bacteriophage SPP1 head-tail adaptor protein"/>
    <property type="match status" value="1"/>
</dbReference>
<proteinExistence type="predicted"/>
<evidence type="ECO:0000313" key="1">
    <source>
        <dbReference type="EMBL" id="MDY0748507.1"/>
    </source>
</evidence>
<protein>
    <submittedName>
        <fullName evidence="1">Phage head closure protein</fullName>
    </submittedName>
</protein>
<dbReference type="Pfam" id="PF05521">
    <property type="entry name" value="Phage_HCP"/>
    <property type="match status" value="1"/>
</dbReference>
<organism evidence="1 2">
    <name type="scientific">Roseateles agri</name>
    <dbReference type="NCBI Taxonomy" id="3098619"/>
    <lineage>
        <taxon>Bacteria</taxon>
        <taxon>Pseudomonadati</taxon>
        <taxon>Pseudomonadota</taxon>
        <taxon>Betaproteobacteria</taxon>
        <taxon>Burkholderiales</taxon>
        <taxon>Sphaerotilaceae</taxon>
        <taxon>Roseateles</taxon>
    </lineage>
</organism>
<reference evidence="1 2" key="1">
    <citation type="submission" date="2023-11" db="EMBL/GenBank/DDBJ databases">
        <title>Paucibacter sp. nov., isolated from fresh soil in Korea.</title>
        <authorList>
            <person name="Le N.T.T."/>
        </authorList>
    </citation>
    <scope>NUCLEOTIDE SEQUENCE [LARGE SCALE GENOMIC DNA]</scope>
    <source>
        <strain evidence="1 2">R3-3</strain>
    </source>
</reference>
<name>A0ABU5DQ95_9BURK</name>
<dbReference type="Proteomes" id="UP001285263">
    <property type="component" value="Unassembled WGS sequence"/>
</dbReference>
<gene>
    <name evidence="1" type="ORF">SNE35_28665</name>
</gene>
<dbReference type="EMBL" id="JAXCLA010000010">
    <property type="protein sequence ID" value="MDY0748507.1"/>
    <property type="molecule type" value="Genomic_DNA"/>
</dbReference>
<sequence>MATRIYSAGQLNQRVQFQVRAEGANELDEPTGGWINDGDPVWASMQPLRGSERLQAAAIQQTMDTVIAVRYSSARPAEAIIARGLRLIWLRPGTPFDIGSAIAVDGGLDWIEILATSGMRDGR</sequence>
<comment type="caution">
    <text evidence="1">The sequence shown here is derived from an EMBL/GenBank/DDBJ whole genome shotgun (WGS) entry which is preliminary data.</text>
</comment>
<dbReference type="InterPro" id="IPR008767">
    <property type="entry name" value="Phage_SPP1_head-tail_adaptor"/>
</dbReference>
<accession>A0ABU5DQ95</accession>
<dbReference type="NCBIfam" id="TIGR01563">
    <property type="entry name" value="gp16_SPP1"/>
    <property type="match status" value="1"/>
</dbReference>
<keyword evidence="2" id="KW-1185">Reference proteome</keyword>
<dbReference type="RefSeq" id="WP_320426471.1">
    <property type="nucleotide sequence ID" value="NZ_JAXCLA010000010.1"/>
</dbReference>
<evidence type="ECO:0000313" key="2">
    <source>
        <dbReference type="Proteomes" id="UP001285263"/>
    </source>
</evidence>